<dbReference type="AlphaFoldDB" id="B5D3M3"/>
<feature type="transmembrane region" description="Helical" evidence="1">
    <location>
        <begin position="32"/>
        <end position="50"/>
    </location>
</feature>
<sequence>MLINVSVAGYFYLKIFGFLDIGNKNFISLWELFQAFMMNVFYSFSIVIICV</sequence>
<proteinExistence type="predicted"/>
<evidence type="ECO:0000313" key="2">
    <source>
        <dbReference type="EMBL" id="EDY94173.1"/>
    </source>
</evidence>
<keyword evidence="1" id="KW-0812">Transmembrane</keyword>
<gene>
    <name evidence="2" type="ORF">BACPLE_03617</name>
</gene>
<evidence type="ECO:0000313" key="3">
    <source>
        <dbReference type="Proteomes" id="UP000003452"/>
    </source>
</evidence>
<dbReference type="HOGENOM" id="CLU_3095701_0_0_10"/>
<name>B5D3M3_PHOPM</name>
<reference evidence="2 3" key="1">
    <citation type="submission" date="2008-08" db="EMBL/GenBank/DDBJ databases">
        <title>Draft genome sequence of Bacteroides plebeius (DSM 17135).</title>
        <authorList>
            <person name="Sudarsanam P."/>
            <person name="Ley R."/>
            <person name="Guruge J."/>
            <person name="Turnbaugh P.J."/>
            <person name="Mahowald M."/>
            <person name="Liep D."/>
            <person name="Gordon J."/>
        </authorList>
    </citation>
    <scope>NUCLEOTIDE SEQUENCE [LARGE SCALE GENOMIC DNA]</scope>
    <source>
        <strain evidence="3">DSM 17135 / JCM 12973 / M2</strain>
    </source>
</reference>
<evidence type="ECO:0000256" key="1">
    <source>
        <dbReference type="SAM" id="Phobius"/>
    </source>
</evidence>
<accession>B5D3M3</accession>
<protein>
    <submittedName>
        <fullName evidence="2">Uncharacterized protein</fullName>
    </submittedName>
</protein>
<dbReference type="EMBL" id="ABQC02000024">
    <property type="protein sequence ID" value="EDY94173.1"/>
    <property type="molecule type" value="Genomic_DNA"/>
</dbReference>
<keyword evidence="1" id="KW-0472">Membrane</keyword>
<dbReference type="Proteomes" id="UP000003452">
    <property type="component" value="Unassembled WGS sequence"/>
</dbReference>
<organism evidence="2 3">
    <name type="scientific">Phocaeicola plebeius (strain DSM 17135 / JCM 12973 / CCUG 54634 / M2)</name>
    <name type="common">Bacteroides plebeius</name>
    <dbReference type="NCBI Taxonomy" id="484018"/>
    <lineage>
        <taxon>Bacteria</taxon>
        <taxon>Pseudomonadati</taxon>
        <taxon>Bacteroidota</taxon>
        <taxon>Bacteroidia</taxon>
        <taxon>Bacteroidales</taxon>
        <taxon>Bacteroidaceae</taxon>
        <taxon>Phocaeicola</taxon>
    </lineage>
</organism>
<keyword evidence="1" id="KW-1133">Transmembrane helix</keyword>
<comment type="caution">
    <text evidence="2">The sequence shown here is derived from an EMBL/GenBank/DDBJ whole genome shotgun (WGS) entry which is preliminary data.</text>
</comment>
<reference evidence="2 3" key="2">
    <citation type="submission" date="2008-08" db="EMBL/GenBank/DDBJ databases">
        <authorList>
            <person name="Fulton L."/>
            <person name="Clifton S."/>
            <person name="Fulton B."/>
            <person name="Xu J."/>
            <person name="Minx P."/>
            <person name="Pepin K.H."/>
            <person name="Johnson M."/>
            <person name="Thiruvilangam P."/>
            <person name="Bhonagiri V."/>
            <person name="Nash W.E."/>
            <person name="Mardis E.R."/>
            <person name="Wilson R.K."/>
        </authorList>
    </citation>
    <scope>NUCLEOTIDE SEQUENCE [LARGE SCALE GENOMIC DNA]</scope>
    <source>
        <strain evidence="3">DSM 17135 / JCM 12973 / M2</strain>
    </source>
</reference>